<gene>
    <name evidence="2" type="ORF">IA54_001855</name>
</gene>
<dbReference type="EMBL" id="JPUO02000026">
    <property type="protein sequence ID" value="OQP83746.1"/>
    <property type="molecule type" value="Genomic_DNA"/>
</dbReference>
<accession>A0A1V9HLU6</accession>
<organism evidence="2 3">
    <name type="scientific">Xanthomonas phaseoli pv. syngonii LMG 9055</name>
    <dbReference type="NCBI Taxonomy" id="1437878"/>
    <lineage>
        <taxon>Bacteria</taxon>
        <taxon>Pseudomonadati</taxon>
        <taxon>Pseudomonadota</taxon>
        <taxon>Gammaproteobacteria</taxon>
        <taxon>Lysobacterales</taxon>
        <taxon>Lysobacteraceae</taxon>
        <taxon>Xanthomonas</taxon>
    </lineage>
</organism>
<name>A0A1V9HLU6_9XANT</name>
<dbReference type="Proteomes" id="UP000050343">
    <property type="component" value="Unassembled WGS sequence"/>
</dbReference>
<protein>
    <submittedName>
        <fullName evidence="2">Uncharacterized protein</fullName>
    </submittedName>
</protein>
<reference evidence="2 3" key="2">
    <citation type="journal article" date="2017" name="Plant Pathol.">
        <title>Pathogenicity and virulence gene content of Xanthomonas strains infecting Araceae, formerly known as Xanthomonas axonopodis pv. dieffenbachiae.</title>
        <authorList>
            <person name="Constantin E.C."/>
            <person name="Haegeman A."/>
            <person name="Van Vaerenbergh J."/>
            <person name="Baeyen S."/>
            <person name="Van Malderghem C."/>
            <person name="Maes M."/>
            <person name="Cottyn B."/>
        </authorList>
    </citation>
    <scope>NUCLEOTIDE SEQUENCE [LARGE SCALE GENOMIC DNA]</scope>
    <source>
        <strain evidence="3">LMG9055</strain>
    </source>
</reference>
<sequence>MDACVVAGGMARGALTVTVAAGDGVAAAPASAASAASSQPQELSRQGSKTQGSRNGERDRRRIIGCSVELGRGQGQAHA</sequence>
<proteinExistence type="predicted"/>
<evidence type="ECO:0000313" key="3">
    <source>
        <dbReference type="Proteomes" id="UP000050343"/>
    </source>
</evidence>
<comment type="caution">
    <text evidence="2">The sequence shown here is derived from an EMBL/GenBank/DDBJ whole genome shotgun (WGS) entry which is preliminary data.</text>
</comment>
<feature type="compositionally biased region" description="Low complexity" evidence="1">
    <location>
        <begin position="28"/>
        <end position="41"/>
    </location>
</feature>
<evidence type="ECO:0000313" key="2">
    <source>
        <dbReference type="EMBL" id="OQP83746.1"/>
    </source>
</evidence>
<feature type="region of interest" description="Disordered" evidence="1">
    <location>
        <begin position="28"/>
        <end position="79"/>
    </location>
</feature>
<reference evidence="2 3" key="1">
    <citation type="journal article" date="2016" name="Plant Pathol.">
        <title>Genetic characterization of strains named as Xanthomonas axonopodis pv. dieffenbachiae leads to a taxonomic revision of the X. axonopodis species complex.</title>
        <authorList>
            <person name="Constantin E.C."/>
            <person name="Cleenwerck I."/>
            <person name="Maes M."/>
            <person name="Baeyen S."/>
            <person name="Van Malderghem C."/>
            <person name="De Vos P."/>
            <person name="Cottyn B."/>
        </authorList>
    </citation>
    <scope>NUCLEOTIDE SEQUENCE [LARGE SCALE GENOMIC DNA]</scope>
    <source>
        <strain evidence="3">LMG9055</strain>
    </source>
</reference>
<evidence type="ECO:0000256" key="1">
    <source>
        <dbReference type="SAM" id="MobiDB-lite"/>
    </source>
</evidence>
<dbReference type="AlphaFoldDB" id="A0A1V9HLU6"/>
<feature type="compositionally biased region" description="Polar residues" evidence="1">
    <location>
        <begin position="42"/>
        <end position="54"/>
    </location>
</feature>